<evidence type="ECO:0000313" key="1">
    <source>
        <dbReference type="EMBL" id="EMY76739.1"/>
    </source>
</evidence>
<name>N1WHY0_9LEPT</name>
<dbReference type="EMBL" id="AOHC02000041">
    <property type="protein sequence ID" value="EMY76739.1"/>
    <property type="molecule type" value="Genomic_DNA"/>
</dbReference>
<protein>
    <recommendedName>
        <fullName evidence="3">Lipoprotein</fullName>
    </recommendedName>
</protein>
<dbReference type="AlphaFoldDB" id="N1WHY0"/>
<dbReference type="STRING" id="1218598.LEP1GSC060_3347"/>
<sequence length="226" mass="25661">MLFLFISFGILGLVQNCSSNTSSYYYSQKQIEYGDLNFHHTLKVNEYINAFPQDEIVVPLKQDLSLQVHSFSNNPNSNENTNLIQISVKTRFPNPEEIAKKAKVQYLEGSRISTIGLGYDVNQNLLRTVAENGQGHYYFADNAKTLTKIIRDDFETLVVPIAKKVILNIHSNPGYKILKIYGATDDTPISSNKISLNLGELNATTGEFSFLKFPEIRELMIRFRLN</sequence>
<dbReference type="Gene3D" id="3.40.50.410">
    <property type="entry name" value="von Willebrand factor, type A domain"/>
    <property type="match status" value="1"/>
</dbReference>
<reference evidence="1" key="1">
    <citation type="submission" date="2013-03" db="EMBL/GenBank/DDBJ databases">
        <authorList>
            <person name="Harkins D.M."/>
            <person name="Durkin A.S."/>
            <person name="Brinkac L.M."/>
            <person name="Haft D.H."/>
            <person name="Selengut J.D."/>
            <person name="Sanka R."/>
            <person name="DePew J."/>
            <person name="Purushe J."/>
            <person name="Hartskeerl R.A."/>
            <person name="Ahmed A."/>
            <person name="van der Linden H."/>
            <person name="Goris M.G.A."/>
            <person name="Vinetz J.M."/>
            <person name="Sutton G.G."/>
            <person name="Nierman W.C."/>
            <person name="Fouts D.E."/>
        </authorList>
    </citation>
    <scope>NUCLEOTIDE SEQUENCE [LARGE SCALE GENOMIC DNA]</scope>
    <source>
        <strain evidence="1">ICFT</strain>
    </source>
</reference>
<evidence type="ECO:0000313" key="2">
    <source>
        <dbReference type="Proteomes" id="UP000012313"/>
    </source>
</evidence>
<keyword evidence="2" id="KW-1185">Reference proteome</keyword>
<dbReference type="SUPFAM" id="SSF53300">
    <property type="entry name" value="vWA-like"/>
    <property type="match status" value="1"/>
</dbReference>
<evidence type="ECO:0008006" key="3">
    <source>
        <dbReference type="Google" id="ProtNLM"/>
    </source>
</evidence>
<comment type="caution">
    <text evidence="1">The sequence shown here is derived from an EMBL/GenBank/DDBJ whole genome shotgun (WGS) entry which is preliminary data.</text>
</comment>
<proteinExistence type="predicted"/>
<dbReference type="RefSeq" id="WP_003005883.1">
    <property type="nucleotide sequence ID" value="NZ_AOHC02000041.1"/>
</dbReference>
<gene>
    <name evidence="1" type="ORF">LEP1GSC060_3347</name>
</gene>
<dbReference type="Proteomes" id="UP000012313">
    <property type="component" value="Unassembled WGS sequence"/>
</dbReference>
<organism evidence="1 2">
    <name type="scientific">Leptospira weilii serovar Ranarum str. ICFT</name>
    <dbReference type="NCBI Taxonomy" id="1218598"/>
    <lineage>
        <taxon>Bacteria</taxon>
        <taxon>Pseudomonadati</taxon>
        <taxon>Spirochaetota</taxon>
        <taxon>Spirochaetia</taxon>
        <taxon>Leptospirales</taxon>
        <taxon>Leptospiraceae</taxon>
        <taxon>Leptospira</taxon>
    </lineage>
</organism>
<dbReference type="InterPro" id="IPR036465">
    <property type="entry name" value="vWFA_dom_sf"/>
</dbReference>
<accession>N1WHY0</accession>